<evidence type="ECO:0000256" key="1">
    <source>
        <dbReference type="SAM" id="MobiDB-lite"/>
    </source>
</evidence>
<evidence type="ECO:0000313" key="3">
    <source>
        <dbReference type="EMBL" id="CZR52683.1"/>
    </source>
</evidence>
<accession>A0A1L7WIS9</accession>
<feature type="domain" description="2EXR" evidence="2">
    <location>
        <begin position="149"/>
        <end position="239"/>
    </location>
</feature>
<proteinExistence type="predicted"/>
<dbReference type="PANTHER" id="PTHR35910:SF6">
    <property type="entry name" value="2EXR DOMAIN-CONTAINING PROTEIN"/>
    <property type="match status" value="1"/>
</dbReference>
<dbReference type="PANTHER" id="PTHR35910">
    <property type="entry name" value="2EXR DOMAIN-CONTAINING PROTEIN"/>
    <property type="match status" value="1"/>
</dbReference>
<dbReference type="Proteomes" id="UP000184330">
    <property type="component" value="Unassembled WGS sequence"/>
</dbReference>
<protein>
    <recommendedName>
        <fullName evidence="2">2EXR domain-containing protein</fullName>
    </recommendedName>
</protein>
<feature type="compositionally biased region" description="Basic residues" evidence="1">
    <location>
        <begin position="117"/>
        <end position="126"/>
    </location>
</feature>
<feature type="region of interest" description="Disordered" evidence="1">
    <location>
        <begin position="367"/>
        <end position="408"/>
    </location>
</feature>
<feature type="compositionally biased region" description="Basic and acidic residues" evidence="1">
    <location>
        <begin position="24"/>
        <end position="37"/>
    </location>
</feature>
<dbReference type="OrthoDB" id="10657227at2759"/>
<evidence type="ECO:0000313" key="4">
    <source>
        <dbReference type="Proteomes" id="UP000184330"/>
    </source>
</evidence>
<name>A0A1L7WIS9_9HELO</name>
<reference evidence="3 4" key="1">
    <citation type="submission" date="2016-03" db="EMBL/GenBank/DDBJ databases">
        <authorList>
            <person name="Ploux O."/>
        </authorList>
    </citation>
    <scope>NUCLEOTIDE SEQUENCE [LARGE SCALE GENOMIC DNA]</scope>
    <source>
        <strain evidence="3 4">UAMH 11012</strain>
    </source>
</reference>
<dbReference type="AlphaFoldDB" id="A0A1L7WIS9"/>
<dbReference type="InterPro" id="IPR045518">
    <property type="entry name" value="2EXR"/>
</dbReference>
<dbReference type="Pfam" id="PF20150">
    <property type="entry name" value="2EXR"/>
    <property type="match status" value="1"/>
</dbReference>
<gene>
    <name evidence="3" type="ORF">PAC_02560</name>
</gene>
<feature type="compositionally biased region" description="Polar residues" evidence="1">
    <location>
        <begin position="97"/>
        <end position="111"/>
    </location>
</feature>
<feature type="region of interest" description="Disordered" evidence="1">
    <location>
        <begin position="1"/>
        <end position="47"/>
    </location>
</feature>
<feature type="region of interest" description="Disordered" evidence="1">
    <location>
        <begin position="97"/>
        <end position="130"/>
    </location>
</feature>
<evidence type="ECO:0000259" key="2">
    <source>
        <dbReference type="Pfam" id="PF20150"/>
    </source>
</evidence>
<organism evidence="3 4">
    <name type="scientific">Phialocephala subalpina</name>
    <dbReference type="NCBI Taxonomy" id="576137"/>
    <lineage>
        <taxon>Eukaryota</taxon>
        <taxon>Fungi</taxon>
        <taxon>Dikarya</taxon>
        <taxon>Ascomycota</taxon>
        <taxon>Pezizomycotina</taxon>
        <taxon>Leotiomycetes</taxon>
        <taxon>Helotiales</taxon>
        <taxon>Mollisiaceae</taxon>
        <taxon>Phialocephala</taxon>
        <taxon>Phialocephala fortinii species complex</taxon>
    </lineage>
</organism>
<dbReference type="EMBL" id="FJOG01000003">
    <property type="protein sequence ID" value="CZR52683.1"/>
    <property type="molecule type" value="Genomic_DNA"/>
</dbReference>
<sequence length="408" mass="46361">MRTHSLAVNRWQRGAQHSNTMFDEVPKTDLHTMGNEHSDEEYYTNSPDNAARKYKHQTSYTQEEQANYSRLDRSLAWNSSLPTHTIFDGLNHTTTSIKPRDFQSSPSNAASDGSFAPRKRPTKVPKPKPPQVPYNSFLAMAELTSTLSHLFRNLPIELRIMILEMAIIRTVNLRLSENNNSFQYDFYSNDNTIRGFLTTNREFLAAIKQDYQMLSTNYKSVIYKQCQKTTYFNFSYDVLHVEGNPKSPWQCKSIIKFLPQKDKFQHLSITHTELWLDTSTSKGKDQPMVLLFKNVKTVDIDVTLRPKSIPMPIHEIHGTAAKKASKAAEEKAAAENAKAEPPKVAKQAKIANQIEVPSALSAPPVVRTPQVINTPPQSGLIEDYGDPDEYYSDNPTVDLWKPGPLWNS</sequence>
<keyword evidence="4" id="KW-1185">Reference proteome</keyword>